<keyword evidence="1" id="KW-0472">Membrane</keyword>
<feature type="transmembrane region" description="Helical" evidence="1">
    <location>
        <begin position="21"/>
        <end position="45"/>
    </location>
</feature>
<proteinExistence type="predicted"/>
<dbReference type="Pfam" id="PF07963">
    <property type="entry name" value="N_methyl"/>
    <property type="match status" value="1"/>
</dbReference>
<dbReference type="AlphaFoldDB" id="A0A5C5X855"/>
<gene>
    <name evidence="2" type="ORF">KOR42_18480</name>
</gene>
<sequence length="414" mass="45895">MQTSLRQFEYPERPDSRSAFTLVELLVVVTIFSILATLVISGFTLNDGDRVGNSLSTFKNAIEGARSRAVSSQAVRGLRLLTDPNNPRIVRSLVYVESPGTDDGLCDLQYLPGMRSWRVVNLDDPNTTNLNAPENLTNDTWNEFQSRGLLQPGLRIEIPRDSGNWYTVRQFGFDVLDIPDVLSARPTEDPMTFDVALISGMYEPSTFDPTAGASGNYVAARRTRVPYRLELAPAVAEGATPILLDPQTCIDLDGSRLPESWRLREDTNRNGVIDGMEADLNDPITGTPNGLFDFVNRYSSQMDILFGPDGTVYGDLRSSGILHFRLCYLSDAILAEPLRQRALSFDYSAVGGYPNFIVPADPEREHKALSLFPQTGAVVISEISRKNDDGNEIFNERVDATPFEFAVRGREANQ</sequence>
<keyword evidence="1" id="KW-0812">Transmembrane</keyword>
<keyword evidence="1" id="KW-1133">Transmembrane helix</keyword>
<dbReference type="NCBIfam" id="TIGR02532">
    <property type="entry name" value="IV_pilin_GFxxxE"/>
    <property type="match status" value="1"/>
</dbReference>
<name>A0A5C5X855_9PLAN</name>
<dbReference type="InterPro" id="IPR012902">
    <property type="entry name" value="N_methyl_site"/>
</dbReference>
<comment type="caution">
    <text evidence="2">The sequence shown here is derived from an EMBL/GenBank/DDBJ whole genome shotgun (WGS) entry which is preliminary data.</text>
</comment>
<protein>
    <recommendedName>
        <fullName evidence="4">Prepilin-type N-terminal cleavage/methylation domain-containing protein</fullName>
    </recommendedName>
</protein>
<dbReference type="Proteomes" id="UP000317243">
    <property type="component" value="Unassembled WGS sequence"/>
</dbReference>
<accession>A0A5C5X855</accession>
<dbReference type="EMBL" id="SIHI01000001">
    <property type="protein sequence ID" value="TWT58473.1"/>
    <property type="molecule type" value="Genomic_DNA"/>
</dbReference>
<evidence type="ECO:0000256" key="1">
    <source>
        <dbReference type="SAM" id="Phobius"/>
    </source>
</evidence>
<dbReference type="SUPFAM" id="SSF54523">
    <property type="entry name" value="Pili subunits"/>
    <property type="match status" value="1"/>
</dbReference>
<dbReference type="OrthoDB" id="209692at2"/>
<reference evidence="2 3" key="1">
    <citation type="submission" date="2019-02" db="EMBL/GenBank/DDBJ databases">
        <title>Deep-cultivation of Planctomycetes and their phenomic and genomic characterization uncovers novel biology.</title>
        <authorList>
            <person name="Wiegand S."/>
            <person name="Jogler M."/>
            <person name="Boedeker C."/>
            <person name="Pinto D."/>
            <person name="Vollmers J."/>
            <person name="Rivas-Marin E."/>
            <person name="Kohn T."/>
            <person name="Peeters S.H."/>
            <person name="Heuer A."/>
            <person name="Rast P."/>
            <person name="Oberbeckmann S."/>
            <person name="Bunk B."/>
            <person name="Jeske O."/>
            <person name="Meyerdierks A."/>
            <person name="Storesund J.E."/>
            <person name="Kallscheuer N."/>
            <person name="Luecker S."/>
            <person name="Lage O.M."/>
            <person name="Pohl T."/>
            <person name="Merkel B.J."/>
            <person name="Hornburger P."/>
            <person name="Mueller R.-W."/>
            <person name="Bruemmer F."/>
            <person name="Labrenz M."/>
            <person name="Spormann A.M."/>
            <person name="Op Den Camp H."/>
            <person name="Overmann J."/>
            <person name="Amann R."/>
            <person name="Jetten M.S.M."/>
            <person name="Mascher T."/>
            <person name="Medema M.H."/>
            <person name="Devos D.P."/>
            <person name="Kaster A.-K."/>
            <person name="Ovreas L."/>
            <person name="Rohde M."/>
            <person name="Galperin M.Y."/>
            <person name="Jogler C."/>
        </authorList>
    </citation>
    <scope>NUCLEOTIDE SEQUENCE [LARGE SCALE GENOMIC DNA]</scope>
    <source>
        <strain evidence="2 3">KOR42</strain>
    </source>
</reference>
<dbReference type="InterPro" id="IPR045584">
    <property type="entry name" value="Pilin-like"/>
</dbReference>
<keyword evidence="3" id="KW-1185">Reference proteome</keyword>
<organism evidence="2 3">
    <name type="scientific">Thalassoglobus neptunius</name>
    <dbReference type="NCBI Taxonomy" id="1938619"/>
    <lineage>
        <taxon>Bacteria</taxon>
        <taxon>Pseudomonadati</taxon>
        <taxon>Planctomycetota</taxon>
        <taxon>Planctomycetia</taxon>
        <taxon>Planctomycetales</taxon>
        <taxon>Planctomycetaceae</taxon>
        <taxon>Thalassoglobus</taxon>
    </lineage>
</organism>
<evidence type="ECO:0008006" key="4">
    <source>
        <dbReference type="Google" id="ProtNLM"/>
    </source>
</evidence>
<dbReference type="RefSeq" id="WP_146508889.1">
    <property type="nucleotide sequence ID" value="NZ_SIHI01000001.1"/>
</dbReference>
<evidence type="ECO:0000313" key="3">
    <source>
        <dbReference type="Proteomes" id="UP000317243"/>
    </source>
</evidence>
<evidence type="ECO:0000313" key="2">
    <source>
        <dbReference type="EMBL" id="TWT58473.1"/>
    </source>
</evidence>